<dbReference type="Proteomes" id="UP000694556">
    <property type="component" value="Chromosome 18"/>
</dbReference>
<feature type="region of interest" description="Disordered" evidence="4">
    <location>
        <begin position="176"/>
        <end position="198"/>
    </location>
</feature>
<dbReference type="Pfam" id="PF02114">
    <property type="entry name" value="Phosducin"/>
    <property type="match status" value="1"/>
</dbReference>
<accession>A0A8C3GPU6</accession>
<dbReference type="GO" id="GO:0007601">
    <property type="term" value="P:visual perception"/>
    <property type="evidence" value="ECO:0007669"/>
    <property type="project" value="UniProtKB-KW"/>
</dbReference>
<evidence type="ECO:0000256" key="2">
    <source>
        <dbReference type="ARBA" id="ARBA00022553"/>
    </source>
</evidence>
<protein>
    <submittedName>
        <fullName evidence="6">Phosducin like</fullName>
    </submittedName>
</protein>
<dbReference type="Gene3D" id="3.40.30.10">
    <property type="entry name" value="Glutaredoxin"/>
    <property type="match status" value="1"/>
</dbReference>
<feature type="domain" description="Phosducin" evidence="5">
    <location>
        <begin position="197"/>
        <end position="455"/>
    </location>
</feature>
<dbReference type="InterPro" id="IPR036249">
    <property type="entry name" value="Thioredoxin-like_sf"/>
</dbReference>
<keyword evidence="3" id="KW-0716">Sensory transduction</keyword>
<dbReference type="GO" id="GO:0005737">
    <property type="term" value="C:cytoplasm"/>
    <property type="evidence" value="ECO:0007669"/>
    <property type="project" value="TreeGrafter"/>
</dbReference>
<feature type="compositionally biased region" description="Pro residues" evidence="4">
    <location>
        <begin position="80"/>
        <end position="90"/>
    </location>
</feature>
<dbReference type="GO" id="GO:1902605">
    <property type="term" value="P:heterotrimeric G-protein complex assembly"/>
    <property type="evidence" value="ECO:0007669"/>
    <property type="project" value="TreeGrafter"/>
</dbReference>
<dbReference type="Ensembl" id="ENSCMMT00000027497.1">
    <property type="protein sequence ID" value="ENSCMMP00000025142.1"/>
    <property type="gene ID" value="ENSCMMG00000015545.1"/>
</dbReference>
<sequence>MEEVCSIDMYLHAQIKIICPPSPPPCLNPGKGRGGGRRRWCGPGSPRRAVVASGRAQSLPAGWWRPGGSIGPGEGGAASPAPPPSRPAPRVPERPRLAEPAPPGPWQPRRPRRWCPDPQRKSQVGAVSTERLPGLSRCLTRFVGSLFLRDWKGIKNIMTALDDKLLGEKLQYYYSSSEGEDEDSEKEDKEGESSIPETVGEIELGSDGSAVNTGPKGVINDWRRFKQLETEQRQEQRREMERLIKKLSMTCRSHLDEESEKQKQKEIQEKINGKMTLQEYNMIHNDEDDEEFLQRYRKQRMEEMRQQLYSGQQFKKVFEITSGEAFLDTVDKEHKSTLIMIHIYEDDIPGSESLNGCMICLAAEYPTVKFCRVKSSLIGASTRFTNNALPALLIYKAGELIGNFVRITDQLGEDFFAVDLEAFLQECGLLPEKDLVLLTSIHNPSACYSEDSDLEID</sequence>
<dbReference type="Gene3D" id="1.10.168.10">
    <property type="entry name" value="Phosducin, domain 2"/>
    <property type="match status" value="1"/>
</dbReference>
<name>A0A8C3GPU6_CAIMO</name>
<dbReference type="SUPFAM" id="SSF52833">
    <property type="entry name" value="Thioredoxin-like"/>
    <property type="match status" value="1"/>
</dbReference>
<keyword evidence="3" id="KW-0844">Vision</keyword>
<proteinExistence type="inferred from homology"/>
<dbReference type="InterPro" id="IPR051499">
    <property type="entry name" value="Phosducin-like_reg"/>
</dbReference>
<dbReference type="InterPro" id="IPR001200">
    <property type="entry name" value="Phosducin"/>
</dbReference>
<dbReference type="CDD" id="cd02987">
    <property type="entry name" value="Phd_like_Phd"/>
    <property type="match status" value="1"/>
</dbReference>
<dbReference type="InterPro" id="IPR024253">
    <property type="entry name" value="Phosducin_thioredoxin-like_dom"/>
</dbReference>
<evidence type="ECO:0000256" key="1">
    <source>
        <dbReference type="ARBA" id="ARBA00009686"/>
    </source>
</evidence>
<dbReference type="AlphaFoldDB" id="A0A8C3GPU6"/>
<evidence type="ECO:0000256" key="3">
    <source>
        <dbReference type="ARBA" id="ARBA00023305"/>
    </source>
</evidence>
<organism evidence="6 7">
    <name type="scientific">Cairina moschata</name>
    <name type="common">Muscovy duck</name>
    <dbReference type="NCBI Taxonomy" id="8855"/>
    <lineage>
        <taxon>Eukaryota</taxon>
        <taxon>Metazoa</taxon>
        <taxon>Chordata</taxon>
        <taxon>Craniata</taxon>
        <taxon>Vertebrata</taxon>
        <taxon>Euteleostomi</taxon>
        <taxon>Archelosauria</taxon>
        <taxon>Archosauria</taxon>
        <taxon>Dinosauria</taxon>
        <taxon>Saurischia</taxon>
        <taxon>Theropoda</taxon>
        <taxon>Coelurosauria</taxon>
        <taxon>Aves</taxon>
        <taxon>Neognathae</taxon>
        <taxon>Galloanserae</taxon>
        <taxon>Anseriformes</taxon>
        <taxon>Anatidae</taxon>
        <taxon>Anatinae</taxon>
        <taxon>Cairina</taxon>
    </lineage>
</organism>
<dbReference type="PRINTS" id="PR00677">
    <property type="entry name" value="PHOSDUCIN"/>
</dbReference>
<feature type="region of interest" description="Disordered" evidence="4">
    <location>
        <begin position="29"/>
        <end position="128"/>
    </location>
</feature>
<comment type="similarity">
    <text evidence="1">Belongs to the phosducin family.</text>
</comment>
<keyword evidence="2" id="KW-0597">Phosphoprotein</keyword>
<evidence type="ECO:0000256" key="4">
    <source>
        <dbReference type="SAM" id="MobiDB-lite"/>
    </source>
</evidence>
<dbReference type="GO" id="GO:0008277">
    <property type="term" value="P:regulation of G protein-coupled receptor signaling pathway"/>
    <property type="evidence" value="ECO:0007669"/>
    <property type="project" value="InterPro"/>
</dbReference>
<reference evidence="6" key="3">
    <citation type="submission" date="2025-09" db="UniProtKB">
        <authorList>
            <consortium name="Ensembl"/>
        </authorList>
    </citation>
    <scope>IDENTIFICATION</scope>
</reference>
<evidence type="ECO:0000259" key="5">
    <source>
        <dbReference type="Pfam" id="PF02114"/>
    </source>
</evidence>
<dbReference type="PANTHER" id="PTHR46052:SF4">
    <property type="entry name" value="PHOSDUCIN-LIKE PROTEIN"/>
    <property type="match status" value="1"/>
</dbReference>
<reference evidence="6" key="2">
    <citation type="submission" date="2025-08" db="UniProtKB">
        <authorList>
            <consortium name="Ensembl"/>
        </authorList>
    </citation>
    <scope>IDENTIFICATION</scope>
</reference>
<evidence type="ECO:0000313" key="6">
    <source>
        <dbReference type="Ensembl" id="ENSCMMP00000025142.1"/>
    </source>
</evidence>
<evidence type="ECO:0000313" key="7">
    <source>
        <dbReference type="Proteomes" id="UP000694556"/>
    </source>
</evidence>
<dbReference type="InterPro" id="IPR023196">
    <property type="entry name" value="Phosducin_N_dom_sf"/>
</dbReference>
<dbReference type="PANTHER" id="PTHR46052">
    <property type="entry name" value="PHOSDUCIN-LIKE PROTEIN"/>
    <property type="match status" value="1"/>
</dbReference>
<keyword evidence="7" id="KW-1185">Reference proteome</keyword>
<reference evidence="6" key="1">
    <citation type="submission" date="2018-09" db="EMBL/GenBank/DDBJ databases">
        <title>Common duck and Muscovy duck high density SNP chip.</title>
        <authorList>
            <person name="Vignal A."/>
            <person name="Thebault N."/>
            <person name="Warren W.C."/>
        </authorList>
    </citation>
    <scope>NUCLEOTIDE SEQUENCE [LARGE SCALE GENOMIC DNA]</scope>
</reference>